<feature type="domain" description="THIF-type NAD/FAD binding fold" evidence="1">
    <location>
        <begin position="7"/>
        <end position="160"/>
    </location>
</feature>
<dbReference type="PANTHER" id="PTHR43267:SF1">
    <property type="entry name" value="TRNA THREONYLCARBAMOYLADENOSINE DEHYDRATASE"/>
    <property type="match status" value="1"/>
</dbReference>
<sequence length="242" mass="25418">MGDDDPRQRLFRLFGDDAMARLAGARVAVVGIGGVGSACAEALARGAVGNLALVDGDTVAPSNINRQAVAFLDTVGLPKVDVMAAIAAQVNPAARVDTFRRFVLSDEAAGLLDEMGPVDYLCDAVDSIAVKLTLAELAQERGIPLVSAMGGANKVHPERIRVASIWDTVNDPICRVVRKECRKRGIRDLTVVFSDEHAVPVAMEPGTGRAERTNLGTASFMPPAMGLAMAGKVIRDLTGVGE</sequence>
<dbReference type="EMBL" id="BQKC01000001">
    <property type="protein sequence ID" value="GJM55720.1"/>
    <property type="molecule type" value="Genomic_DNA"/>
</dbReference>
<evidence type="ECO:0000313" key="2">
    <source>
        <dbReference type="EMBL" id="GJM55720.1"/>
    </source>
</evidence>
<protein>
    <submittedName>
        <fullName evidence="2">tRNA threonylcarbamoyladenosine dehydratase</fullName>
    </submittedName>
</protein>
<keyword evidence="3" id="KW-1185">Reference proteome</keyword>
<gene>
    <name evidence="2" type="ORF">ATOP_13750</name>
</gene>
<reference evidence="2" key="1">
    <citation type="journal article" date="2022" name="Int. J. Syst. Evol. Microbiol.">
        <title>Granulimonas faecalis gen. nov., sp. nov., and Leptogranulimonas caecicola gen. nov., sp. nov., novel lactate-producing Atopobiaceae bacteria isolated from mouse intestines, and an emended description of the family Atopobiaceae.</title>
        <authorList>
            <person name="Morinaga K."/>
            <person name="Kusada H."/>
            <person name="Sakamoto S."/>
            <person name="Murakami T."/>
            <person name="Toyoda A."/>
            <person name="Mori H."/>
            <person name="Meng X.Y."/>
            <person name="Takashino M."/>
            <person name="Murotomi K."/>
            <person name="Tamaki H."/>
        </authorList>
    </citation>
    <scope>NUCLEOTIDE SEQUENCE</scope>
    <source>
        <strain evidence="2">OPF53</strain>
    </source>
</reference>
<dbReference type="Gene3D" id="3.40.50.720">
    <property type="entry name" value="NAD(P)-binding Rossmann-like Domain"/>
    <property type="match status" value="1"/>
</dbReference>
<dbReference type="GO" id="GO:0061503">
    <property type="term" value="F:tRNA threonylcarbamoyladenosine dehydratase"/>
    <property type="evidence" value="ECO:0007669"/>
    <property type="project" value="TreeGrafter"/>
</dbReference>
<evidence type="ECO:0000313" key="3">
    <source>
        <dbReference type="Proteomes" id="UP001055025"/>
    </source>
</evidence>
<organism evidence="2 3">
    <name type="scientific">Granulimonas faecalis</name>
    <dbReference type="NCBI Taxonomy" id="2894155"/>
    <lineage>
        <taxon>Bacteria</taxon>
        <taxon>Bacillati</taxon>
        <taxon>Actinomycetota</taxon>
        <taxon>Coriobacteriia</taxon>
        <taxon>Coriobacteriales</taxon>
        <taxon>Kribbibacteriaceae</taxon>
        <taxon>Granulimonas</taxon>
    </lineage>
</organism>
<name>A0AAV5B4R5_9ACTN</name>
<proteinExistence type="predicted"/>
<dbReference type="Pfam" id="PF00899">
    <property type="entry name" value="ThiF"/>
    <property type="match status" value="1"/>
</dbReference>
<accession>A0AAV5B4R5</accession>
<evidence type="ECO:0000259" key="1">
    <source>
        <dbReference type="Pfam" id="PF00899"/>
    </source>
</evidence>
<dbReference type="SUPFAM" id="SSF69572">
    <property type="entry name" value="Activating enzymes of the ubiquitin-like proteins"/>
    <property type="match status" value="1"/>
</dbReference>
<dbReference type="PANTHER" id="PTHR43267">
    <property type="entry name" value="TRNA THREONYLCARBAMOYLADENOSINE DEHYDRATASE"/>
    <property type="match status" value="1"/>
</dbReference>
<dbReference type="GO" id="GO:0008641">
    <property type="term" value="F:ubiquitin-like modifier activating enzyme activity"/>
    <property type="evidence" value="ECO:0007669"/>
    <property type="project" value="InterPro"/>
</dbReference>
<dbReference type="AlphaFoldDB" id="A0AAV5B4R5"/>
<dbReference type="Proteomes" id="UP001055025">
    <property type="component" value="Unassembled WGS sequence"/>
</dbReference>
<dbReference type="GO" id="GO:0061504">
    <property type="term" value="P:cyclic threonylcarbamoyladenosine biosynthetic process"/>
    <property type="evidence" value="ECO:0007669"/>
    <property type="project" value="TreeGrafter"/>
</dbReference>
<comment type="caution">
    <text evidence="2">The sequence shown here is derived from an EMBL/GenBank/DDBJ whole genome shotgun (WGS) entry which is preliminary data.</text>
</comment>
<dbReference type="InterPro" id="IPR000594">
    <property type="entry name" value="ThiF_NAD_FAD-bd"/>
</dbReference>
<dbReference type="InterPro" id="IPR045886">
    <property type="entry name" value="ThiF/MoeB/HesA"/>
</dbReference>
<dbReference type="CDD" id="cd00755">
    <property type="entry name" value="YgdL_like"/>
    <property type="match status" value="1"/>
</dbReference>
<dbReference type="InterPro" id="IPR035985">
    <property type="entry name" value="Ubiquitin-activating_enz"/>
</dbReference>